<dbReference type="PROSITE" id="PS50082">
    <property type="entry name" value="WD_REPEATS_2"/>
    <property type="match status" value="2"/>
</dbReference>
<evidence type="ECO:0000256" key="3">
    <source>
        <dbReference type="PROSITE-ProRule" id="PRU00221"/>
    </source>
</evidence>
<dbReference type="Gene3D" id="2.130.10.10">
    <property type="entry name" value="YVTN repeat-like/Quinoprotein amine dehydrogenase"/>
    <property type="match status" value="1"/>
</dbReference>
<dbReference type="PROSITE" id="PS00678">
    <property type="entry name" value="WD_REPEATS_1"/>
    <property type="match status" value="1"/>
</dbReference>
<evidence type="ECO:0000313" key="5">
    <source>
        <dbReference type="Proteomes" id="UP000324800"/>
    </source>
</evidence>
<dbReference type="Proteomes" id="UP000324800">
    <property type="component" value="Unassembled WGS sequence"/>
</dbReference>
<comment type="caution">
    <text evidence="4">The sequence shown here is derived from an EMBL/GenBank/DDBJ whole genome shotgun (WGS) entry which is preliminary data.</text>
</comment>
<name>A0A5J4WBT5_9EUKA</name>
<dbReference type="Pfam" id="PF00400">
    <property type="entry name" value="WD40"/>
    <property type="match status" value="2"/>
</dbReference>
<evidence type="ECO:0008006" key="6">
    <source>
        <dbReference type="Google" id="ProtNLM"/>
    </source>
</evidence>
<dbReference type="OrthoDB" id="256303at2759"/>
<dbReference type="PANTHER" id="PTHR10971">
    <property type="entry name" value="MRNA EXPORT FACTOR AND BUB3"/>
    <property type="match status" value="1"/>
</dbReference>
<feature type="repeat" description="WD" evidence="3">
    <location>
        <begin position="107"/>
        <end position="139"/>
    </location>
</feature>
<feature type="repeat" description="WD" evidence="3">
    <location>
        <begin position="29"/>
        <end position="60"/>
    </location>
</feature>
<dbReference type="InterPro" id="IPR036322">
    <property type="entry name" value="WD40_repeat_dom_sf"/>
</dbReference>
<evidence type="ECO:0000256" key="1">
    <source>
        <dbReference type="ARBA" id="ARBA00022574"/>
    </source>
</evidence>
<evidence type="ECO:0000256" key="2">
    <source>
        <dbReference type="ARBA" id="ARBA00022737"/>
    </source>
</evidence>
<feature type="non-terminal residue" evidence="4">
    <location>
        <position position="170"/>
    </location>
</feature>
<keyword evidence="1 3" id="KW-0853">WD repeat</keyword>
<accession>A0A5J4WBT5</accession>
<gene>
    <name evidence="4" type="ORF">EZS28_012116</name>
</gene>
<reference evidence="4 5" key="1">
    <citation type="submission" date="2019-03" db="EMBL/GenBank/DDBJ databases">
        <title>Single cell metagenomics reveals metabolic interactions within the superorganism composed of flagellate Streblomastix strix and complex community of Bacteroidetes bacteria on its surface.</title>
        <authorList>
            <person name="Treitli S.C."/>
            <person name="Kolisko M."/>
            <person name="Husnik F."/>
            <person name="Keeling P."/>
            <person name="Hampl V."/>
        </authorList>
    </citation>
    <scope>NUCLEOTIDE SEQUENCE [LARGE SCALE GENOMIC DNA]</scope>
    <source>
        <strain evidence="4">ST1C</strain>
    </source>
</reference>
<dbReference type="InterPro" id="IPR019775">
    <property type="entry name" value="WD40_repeat_CS"/>
</dbReference>
<dbReference type="InterPro" id="IPR001680">
    <property type="entry name" value="WD40_rpt"/>
</dbReference>
<dbReference type="EMBL" id="SNRW01002565">
    <property type="protein sequence ID" value="KAA6392361.1"/>
    <property type="molecule type" value="Genomic_DNA"/>
</dbReference>
<proteinExistence type="predicted"/>
<dbReference type="AlphaFoldDB" id="A0A5J4WBT5"/>
<protein>
    <recommendedName>
        <fullName evidence="6">Peroxin-7</fullName>
    </recommendedName>
</protein>
<keyword evidence="2" id="KW-0677">Repeat</keyword>
<dbReference type="PROSITE" id="PS50294">
    <property type="entry name" value="WD_REPEATS_REGION"/>
    <property type="match status" value="2"/>
</dbReference>
<evidence type="ECO:0000313" key="4">
    <source>
        <dbReference type="EMBL" id="KAA6392361.1"/>
    </source>
</evidence>
<dbReference type="SUPFAM" id="SSF50978">
    <property type="entry name" value="WD40 repeat-like"/>
    <property type="match status" value="1"/>
</dbReference>
<organism evidence="4 5">
    <name type="scientific">Streblomastix strix</name>
    <dbReference type="NCBI Taxonomy" id="222440"/>
    <lineage>
        <taxon>Eukaryota</taxon>
        <taxon>Metamonada</taxon>
        <taxon>Preaxostyla</taxon>
        <taxon>Oxymonadida</taxon>
        <taxon>Streblomastigidae</taxon>
        <taxon>Streblomastix</taxon>
    </lineage>
</organism>
<dbReference type="SMART" id="SM00320">
    <property type="entry name" value="WD40"/>
    <property type="match status" value="2"/>
</dbReference>
<dbReference type="InterPro" id="IPR015943">
    <property type="entry name" value="WD40/YVTN_repeat-like_dom_sf"/>
</dbReference>
<sequence length="170" mass="18576">MEGFLIMTNFFGTVQQNQKIFELPGAPPDTIASISWSQSSTVLCTTGWDGEIRVWDISTGLNNPGVAITRDKPVFDSCFVDPTTIVTVGADAIVRTTNLTNKVDNVIGQHQLPIRNVVFNPTISSIVTSGWDKMINFWDGKTANKPVLSITSSERVYAMDCIDNQVAFGS</sequence>